<accession>A0A6J5PRZ2</accession>
<evidence type="ECO:0000313" key="3">
    <source>
        <dbReference type="EMBL" id="CAB4192485.1"/>
    </source>
</evidence>
<name>A0A6J5PRZ2_9CAUD</name>
<sequence length="157" mass="17252">MNTQANNTTLDLTRITIGAFKHFAGMSEETEAFTANVVLDGKVIGYADNHGKGGCTHVRFLGDNRHQMEVHQTAIADRVDTLIDALLTAKHDQKFIAKMRKKARETVAYITADCGKGQYIAHKKGAMIDLNRVTAKQGFVKFVADMTDAEILAHFAA</sequence>
<dbReference type="EMBL" id="LR797189">
    <property type="protein sequence ID" value="CAB4192485.1"/>
    <property type="molecule type" value="Genomic_DNA"/>
</dbReference>
<reference evidence="2" key="1">
    <citation type="submission" date="2020-05" db="EMBL/GenBank/DDBJ databases">
        <authorList>
            <person name="Chiriac C."/>
            <person name="Salcher M."/>
            <person name="Ghai R."/>
            <person name="Kavagutti S V."/>
        </authorList>
    </citation>
    <scope>NUCLEOTIDE SEQUENCE</scope>
</reference>
<evidence type="ECO:0000313" key="1">
    <source>
        <dbReference type="EMBL" id="CAB4154583.1"/>
    </source>
</evidence>
<dbReference type="EMBL" id="LR796621">
    <property type="protein sequence ID" value="CAB4154583.1"/>
    <property type="molecule type" value="Genomic_DNA"/>
</dbReference>
<organism evidence="2">
    <name type="scientific">uncultured Caudovirales phage</name>
    <dbReference type="NCBI Taxonomy" id="2100421"/>
    <lineage>
        <taxon>Viruses</taxon>
        <taxon>Duplodnaviria</taxon>
        <taxon>Heunggongvirae</taxon>
        <taxon>Uroviricota</taxon>
        <taxon>Caudoviricetes</taxon>
        <taxon>Peduoviridae</taxon>
        <taxon>Maltschvirus</taxon>
        <taxon>Maltschvirus maltsch</taxon>
    </lineage>
</organism>
<evidence type="ECO:0000313" key="2">
    <source>
        <dbReference type="EMBL" id="CAB4173767.1"/>
    </source>
</evidence>
<dbReference type="EMBL" id="LR796908">
    <property type="protein sequence ID" value="CAB4173767.1"/>
    <property type="molecule type" value="Genomic_DNA"/>
</dbReference>
<proteinExistence type="predicted"/>
<dbReference type="EMBL" id="LR798421">
    <property type="protein sequence ID" value="CAB5230569.1"/>
    <property type="molecule type" value="Genomic_DNA"/>
</dbReference>
<gene>
    <name evidence="3" type="ORF">UFOVP1232_31</name>
    <name evidence="4" type="ORF">UFOVP1572_30</name>
    <name evidence="1" type="ORF">UFOVP644_17</name>
    <name evidence="2" type="ORF">UFOVP958_13</name>
</gene>
<evidence type="ECO:0000313" key="4">
    <source>
        <dbReference type="EMBL" id="CAB5230569.1"/>
    </source>
</evidence>
<protein>
    <submittedName>
        <fullName evidence="2">Uncharacterized protein</fullName>
    </submittedName>
</protein>